<feature type="region of interest" description="Disordered" evidence="1">
    <location>
        <begin position="1"/>
        <end position="29"/>
    </location>
</feature>
<dbReference type="EMBL" id="ULHB01000004">
    <property type="protein sequence ID" value="SYW75050.1"/>
    <property type="molecule type" value="Genomic_DNA"/>
</dbReference>
<reference evidence="4" key="2">
    <citation type="submission" date="2016-04" db="EMBL/GenBank/DDBJ databases">
        <authorList>
            <person name="Guldener U."/>
            <person name="Guldener U."/>
        </authorList>
    </citation>
    <scope>NUCLEOTIDE SEQUENCE [LARGE SCALE GENOMIC DNA]</scope>
    <source>
        <strain evidence="4">UB2112</strain>
    </source>
</reference>
<feature type="compositionally biased region" description="Acidic residues" evidence="1">
    <location>
        <begin position="320"/>
        <end position="329"/>
    </location>
</feature>
<sequence>MACNDRRQHSGGGWQNRNHPYNPNYARNQASNVDYNDTIRCNYCDVQRPRLRFPKAVLEKYDRKHARGEDPASVRAICRDCCHNPQSSSALPRAQPAASSSFSASVVPARGVCTSCHIDFPLTDKFFTKWDRKLDAPNRTCFSCKNKRILDEAVDSSLVPDGYEIDLDDPEEHENIVPDLDEFRAPEEELQTKFEDLDQDEKRRAERAGQEHSRLATKICNALQLAQRRRRFRFRPVIDQLRDQELQDSLQRLTLENRLGELDFERLQISTVTRRNRDEIEVEPEFPTLLRFWRTIARTAIADLVEPPAHPSDHHVVSESSEDEDDEEDCQAQEHLEYLRLPDYERDAFLRNRRLANALKSENRCFVDVYTSNAQQVADSEENRLSDLIEQSLAISERALLSHRQMAPSFDVAIFGERYLPRNASAASTSAFSTASTSALTPASGSTQTSNDYHAFASSSISTAHSDGSVASAATSQSTKHPRVVQRETPVDPRRALFAHRYPQAQSNMDPEATPPAVNQQQQSQQAGGSATVKLERF</sequence>
<dbReference type="Proteomes" id="UP000179920">
    <property type="component" value="Chromosome V"/>
</dbReference>
<dbReference type="EMBL" id="LT558121">
    <property type="protein sequence ID" value="SAM81676.1"/>
    <property type="molecule type" value="Genomic_DNA"/>
</dbReference>
<evidence type="ECO:0000256" key="1">
    <source>
        <dbReference type="SAM" id="MobiDB-lite"/>
    </source>
</evidence>
<gene>
    <name evidence="3" type="ORF">UBRO2_00460</name>
    <name evidence="2" type="ORF">UBRO_03220</name>
</gene>
<evidence type="ECO:0000313" key="3">
    <source>
        <dbReference type="EMBL" id="SYW75050.1"/>
    </source>
</evidence>
<feature type="region of interest" description="Disordered" evidence="1">
    <location>
        <begin position="305"/>
        <end position="329"/>
    </location>
</feature>
<organism evidence="2 4">
    <name type="scientific">Ustilago bromivora</name>
    <dbReference type="NCBI Taxonomy" id="307758"/>
    <lineage>
        <taxon>Eukaryota</taxon>
        <taxon>Fungi</taxon>
        <taxon>Dikarya</taxon>
        <taxon>Basidiomycota</taxon>
        <taxon>Ustilaginomycotina</taxon>
        <taxon>Ustilaginomycetes</taxon>
        <taxon>Ustilaginales</taxon>
        <taxon>Ustilaginaceae</taxon>
        <taxon>Ustilago</taxon>
    </lineage>
</organism>
<feature type="compositionally biased region" description="Low complexity" evidence="1">
    <location>
        <begin position="520"/>
        <end position="531"/>
    </location>
</feature>
<reference evidence="2" key="1">
    <citation type="submission" date="2016-04" db="EMBL/GenBank/DDBJ databases">
        <authorList>
            <person name="Evans L.H."/>
            <person name="Alamgir A."/>
            <person name="Owens N."/>
            <person name="Weber N.D."/>
            <person name="Virtaneva K."/>
            <person name="Barbian K."/>
            <person name="Babar A."/>
            <person name="Rosenke K."/>
        </authorList>
    </citation>
    <scope>NUCLEOTIDE SEQUENCE</scope>
    <source>
        <strain evidence="2">UB2112</strain>
    </source>
</reference>
<name>A0A1K0G2N2_9BASI</name>
<reference evidence="3" key="3">
    <citation type="submission" date="2018-08" db="EMBL/GenBank/DDBJ databases">
        <authorList>
            <person name="Guldener U."/>
        </authorList>
    </citation>
    <scope>NUCLEOTIDE SEQUENCE</scope>
    <source>
        <strain evidence="3">UB2</strain>
    </source>
</reference>
<feature type="compositionally biased region" description="Polar residues" evidence="1">
    <location>
        <begin position="15"/>
        <end position="29"/>
    </location>
</feature>
<dbReference type="Proteomes" id="UP000658997">
    <property type="component" value="Unassembled WGS sequence"/>
</dbReference>
<evidence type="ECO:0000313" key="2">
    <source>
        <dbReference type="EMBL" id="SAM81676.1"/>
    </source>
</evidence>
<dbReference type="OrthoDB" id="2550937at2759"/>
<evidence type="ECO:0000313" key="5">
    <source>
        <dbReference type="Proteomes" id="UP000658997"/>
    </source>
</evidence>
<protein>
    <recommendedName>
        <fullName evidence="6">Stc1 domain-containing protein</fullName>
    </recommendedName>
</protein>
<keyword evidence="5" id="KW-1185">Reference proteome</keyword>
<evidence type="ECO:0000313" key="4">
    <source>
        <dbReference type="Proteomes" id="UP000179920"/>
    </source>
</evidence>
<proteinExistence type="predicted"/>
<evidence type="ECO:0008006" key="6">
    <source>
        <dbReference type="Google" id="ProtNLM"/>
    </source>
</evidence>
<feature type="region of interest" description="Disordered" evidence="1">
    <location>
        <begin position="468"/>
        <end position="489"/>
    </location>
</feature>
<accession>A0A1K0G2N2</accession>
<dbReference type="AlphaFoldDB" id="A0A1K0G2N2"/>
<feature type="region of interest" description="Disordered" evidence="1">
    <location>
        <begin position="502"/>
        <end position="538"/>
    </location>
</feature>